<keyword evidence="2" id="KW-0614">Plasmid</keyword>
<protein>
    <submittedName>
        <fullName evidence="2">DUF349 domain-containing protein</fullName>
    </submittedName>
</protein>
<dbReference type="EMBL" id="CP054154">
    <property type="protein sequence ID" value="QMI52007.1"/>
    <property type="molecule type" value="Genomic_DNA"/>
</dbReference>
<dbReference type="Proteomes" id="UP000516705">
    <property type="component" value="Plasmid pIKMIN-B501"/>
</dbReference>
<dbReference type="Pfam" id="PF03993">
    <property type="entry name" value="DUF349"/>
    <property type="match status" value="4"/>
</dbReference>
<evidence type="ECO:0000313" key="2">
    <source>
        <dbReference type="EMBL" id="QMI52007.1"/>
    </source>
</evidence>
<sequence length="460" mass="54811">MGWTSIPNFGDKYAKVRERTHSSGAKLIEVLYGARDNRGRPTSPESNSDGHGHWLAIEIDGIYQMLSWRHPIHEGGQQEYGRGRRSNALSDLESDIIEKERICSQAKSLSLSNEWKTAAPKFKQLFNEWKKVYNWGTPKEKQLWEDFQAAKKTFYERRDSNRLKNKVTKQSIISEARTLSASTDWKSTGQQFKKLFDRWKGIGSAGKDDEILWIEFKSAQQTFYDRRSKYFSDLEKQRDKNRQMKQALISEARSVSQFSTDWKRTGDKLHELMDRWKEIGSVGKEYNDSLWNEFNSIRQDFFNRRRIYYEEQDRLFQENASRKGQIVQEAANIASSSDYSVQTTERMKELDREWRNIGSAGKINEHQLWNLFQSAKDSFWSGKRLYNEQKQQEWRRKLYEAINRKRDQISNLERQISELQYKMSNMRNQEYINNMYRWIDEKNSKIRELEMAIQDMESKL</sequence>
<accession>A0A7L6WPJ6</accession>
<name>A0A7L6WPJ6_STRSL</name>
<dbReference type="AlphaFoldDB" id="A0A7L6WPJ6"/>
<evidence type="ECO:0000256" key="1">
    <source>
        <dbReference type="SAM" id="Coils"/>
    </source>
</evidence>
<reference evidence="2 3" key="1">
    <citation type="journal article" date="2020" name="Microbiol. Resour. Announc.">
        <title>Complete Genome Sequence of Streptococcus salivarius DB-B5, a Novel Probiotic Candidate Isolated from the Supragingival Plaque of a Healthy Female Subject.</title>
        <authorList>
            <person name="Fields F.R."/>
            <person name="Li X."/>
            <person name="Navarre W.W."/>
            <person name="Naito M."/>
        </authorList>
    </citation>
    <scope>NUCLEOTIDE SEQUENCE [LARGE SCALE GENOMIC DNA]</scope>
    <source>
        <strain evidence="2 3">DB-B5</strain>
        <plasmid evidence="2 3">pIKMIN-B501</plasmid>
    </source>
</reference>
<proteinExistence type="predicted"/>
<dbReference type="InterPro" id="IPR007139">
    <property type="entry name" value="DUF349"/>
</dbReference>
<feature type="coiled-coil region" evidence="1">
    <location>
        <begin position="395"/>
        <end position="459"/>
    </location>
</feature>
<geneLocation type="plasmid" evidence="2 3">
    <name>pIKMIN-B501</name>
</geneLocation>
<organism evidence="2 3">
    <name type="scientific">Streptococcus salivarius</name>
    <dbReference type="NCBI Taxonomy" id="1304"/>
    <lineage>
        <taxon>Bacteria</taxon>
        <taxon>Bacillati</taxon>
        <taxon>Bacillota</taxon>
        <taxon>Bacilli</taxon>
        <taxon>Lactobacillales</taxon>
        <taxon>Streptococcaceae</taxon>
        <taxon>Streptococcus</taxon>
    </lineage>
</organism>
<evidence type="ECO:0000313" key="3">
    <source>
        <dbReference type="Proteomes" id="UP000516705"/>
    </source>
</evidence>
<gene>
    <name evidence="2" type="ORF">HRE60_10005</name>
</gene>
<dbReference type="RefSeq" id="WP_181671393.1">
    <property type="nucleotide sequence ID" value="NZ_CP054154.1"/>
</dbReference>
<keyword evidence="1" id="KW-0175">Coiled coil</keyword>